<dbReference type="EMBL" id="KF540240">
    <property type="protein sequence ID" value="AIF26630.1"/>
    <property type="molecule type" value="Genomic_DNA"/>
</dbReference>
<evidence type="ECO:0000256" key="8">
    <source>
        <dbReference type="ARBA" id="ARBA00022989"/>
    </source>
</evidence>
<dbReference type="InterPro" id="IPR003538">
    <property type="entry name" value="TonB"/>
</dbReference>
<evidence type="ECO:0000256" key="5">
    <source>
        <dbReference type="ARBA" id="ARBA00022519"/>
    </source>
</evidence>
<keyword evidence="8 11" id="KW-1133">Transmembrane helix</keyword>
<feature type="transmembrane region" description="Helical" evidence="11">
    <location>
        <begin position="40"/>
        <end position="59"/>
    </location>
</feature>
<protein>
    <recommendedName>
        <fullName evidence="12">TonB C-terminal domain-containing protein</fullName>
    </recommendedName>
</protein>
<organism evidence="13">
    <name type="scientific">uncultured bacterium fosmid pJB71G8</name>
    <dbReference type="NCBI Taxonomy" id="1478068"/>
    <lineage>
        <taxon>Bacteria</taxon>
        <taxon>environmental samples</taxon>
    </lineage>
</organism>
<comment type="subcellular location">
    <subcellularLocation>
        <location evidence="1">Cell inner membrane</location>
        <topology evidence="1">Single-pass membrane protein</topology>
        <orientation evidence="1">Periplasmic side</orientation>
    </subcellularLocation>
</comment>
<evidence type="ECO:0000256" key="7">
    <source>
        <dbReference type="ARBA" id="ARBA00022927"/>
    </source>
</evidence>
<dbReference type="GO" id="GO:0015891">
    <property type="term" value="P:siderophore transport"/>
    <property type="evidence" value="ECO:0007669"/>
    <property type="project" value="InterPro"/>
</dbReference>
<name>A0A0H3U802_9BACT</name>
<dbReference type="AlphaFoldDB" id="A0A0H3U802"/>
<sequence length="287" mass="32218">MPKDVDLSSKEWCDLVFEGKNKDFGAYELRTTSTKRHNKAVIYTIIGAILIIAGVLGVTKVQQLIAERNIADSADQEEVIVDMGAEDEPEPEQEKVEIKQPEVLPEEVLNTVKVTELKIVEDEKVKSEDEIKSQDDLKQETTAFGQKDNDKGTDDRNVTRELKNEVVVEEKKPVVEEKKEEIFKSVEQMPTFPGGDAALMKYLSSHINYPTMAQENNIQGKVIVQFVVTKTGQVGEVKVVRSVDKDLDREAVRVCKSLPKFVPGRQNGQPVSVWYTLPVTFKLQGAN</sequence>
<dbReference type="GO" id="GO:0055085">
    <property type="term" value="P:transmembrane transport"/>
    <property type="evidence" value="ECO:0007669"/>
    <property type="project" value="InterPro"/>
</dbReference>
<dbReference type="Pfam" id="PF03544">
    <property type="entry name" value="TonB_C"/>
    <property type="match status" value="1"/>
</dbReference>
<dbReference type="InterPro" id="IPR037682">
    <property type="entry name" value="TonB_C"/>
</dbReference>
<comment type="similarity">
    <text evidence="2">Belongs to the TonB family.</text>
</comment>
<keyword evidence="9 11" id="KW-0472">Membrane</keyword>
<dbReference type="PANTHER" id="PTHR33446:SF2">
    <property type="entry name" value="PROTEIN TONB"/>
    <property type="match status" value="1"/>
</dbReference>
<evidence type="ECO:0000256" key="4">
    <source>
        <dbReference type="ARBA" id="ARBA00022475"/>
    </source>
</evidence>
<feature type="compositionally biased region" description="Basic and acidic residues" evidence="10">
    <location>
        <begin position="147"/>
        <end position="156"/>
    </location>
</feature>
<keyword evidence="3" id="KW-0813">Transport</keyword>
<keyword evidence="5" id="KW-0997">Cell inner membrane</keyword>
<evidence type="ECO:0000313" key="13">
    <source>
        <dbReference type="EMBL" id="AIF26630.1"/>
    </source>
</evidence>
<dbReference type="GO" id="GO:0031992">
    <property type="term" value="F:energy transducer activity"/>
    <property type="evidence" value="ECO:0007669"/>
    <property type="project" value="InterPro"/>
</dbReference>
<keyword evidence="4" id="KW-1003">Cell membrane</keyword>
<feature type="compositionally biased region" description="Basic and acidic residues" evidence="10">
    <location>
        <begin position="128"/>
        <end position="139"/>
    </location>
</feature>
<evidence type="ECO:0000256" key="9">
    <source>
        <dbReference type="ARBA" id="ARBA00023136"/>
    </source>
</evidence>
<dbReference type="InterPro" id="IPR051045">
    <property type="entry name" value="TonB-dependent_transducer"/>
</dbReference>
<dbReference type="SUPFAM" id="SSF74653">
    <property type="entry name" value="TolA/TonB C-terminal domain"/>
    <property type="match status" value="1"/>
</dbReference>
<keyword evidence="6 11" id="KW-0812">Transmembrane</keyword>
<accession>A0A0H3U802</accession>
<dbReference type="GO" id="GO:0030288">
    <property type="term" value="C:outer membrane-bounded periplasmic space"/>
    <property type="evidence" value="ECO:0007669"/>
    <property type="project" value="InterPro"/>
</dbReference>
<dbReference type="GO" id="GO:0098797">
    <property type="term" value="C:plasma membrane protein complex"/>
    <property type="evidence" value="ECO:0007669"/>
    <property type="project" value="TreeGrafter"/>
</dbReference>
<proteinExistence type="inferred from homology"/>
<dbReference type="PRINTS" id="PR01374">
    <property type="entry name" value="TONBPROTEIN"/>
</dbReference>
<dbReference type="NCBIfam" id="TIGR01352">
    <property type="entry name" value="tonB_Cterm"/>
    <property type="match status" value="1"/>
</dbReference>
<evidence type="ECO:0000256" key="3">
    <source>
        <dbReference type="ARBA" id="ARBA00022448"/>
    </source>
</evidence>
<dbReference type="Gene3D" id="3.30.1150.10">
    <property type="match status" value="1"/>
</dbReference>
<dbReference type="InterPro" id="IPR006260">
    <property type="entry name" value="TonB/TolA_C"/>
</dbReference>
<dbReference type="GO" id="GO:0015031">
    <property type="term" value="P:protein transport"/>
    <property type="evidence" value="ECO:0007669"/>
    <property type="project" value="UniProtKB-KW"/>
</dbReference>
<evidence type="ECO:0000256" key="2">
    <source>
        <dbReference type="ARBA" id="ARBA00006555"/>
    </source>
</evidence>
<keyword evidence="7" id="KW-0653">Protein transport</keyword>
<dbReference type="FunFam" id="3.30.1150.10:FF:000002">
    <property type="entry name" value="Energy transducer TonB"/>
    <property type="match status" value="1"/>
</dbReference>
<dbReference type="PANTHER" id="PTHR33446">
    <property type="entry name" value="PROTEIN TONB-RELATED"/>
    <property type="match status" value="1"/>
</dbReference>
<evidence type="ECO:0000256" key="10">
    <source>
        <dbReference type="SAM" id="MobiDB-lite"/>
    </source>
</evidence>
<evidence type="ECO:0000256" key="1">
    <source>
        <dbReference type="ARBA" id="ARBA00004383"/>
    </source>
</evidence>
<feature type="domain" description="TonB C-terminal" evidence="12">
    <location>
        <begin position="194"/>
        <end position="287"/>
    </location>
</feature>
<evidence type="ECO:0000259" key="12">
    <source>
        <dbReference type="PROSITE" id="PS52015"/>
    </source>
</evidence>
<dbReference type="PROSITE" id="PS52015">
    <property type="entry name" value="TONB_CTD"/>
    <property type="match status" value="1"/>
</dbReference>
<evidence type="ECO:0000256" key="11">
    <source>
        <dbReference type="SAM" id="Phobius"/>
    </source>
</evidence>
<feature type="region of interest" description="Disordered" evidence="10">
    <location>
        <begin position="128"/>
        <end position="156"/>
    </location>
</feature>
<evidence type="ECO:0000256" key="6">
    <source>
        <dbReference type="ARBA" id="ARBA00022692"/>
    </source>
</evidence>
<reference evidence="13" key="1">
    <citation type="submission" date="2013-08" db="EMBL/GenBank/DDBJ databases">
        <title>Comparison of modified E. coli strains.</title>
        <authorList>
            <person name="Juergensen J."/>
            <person name="Bonge A."/>
            <person name="Streit W.R."/>
        </authorList>
    </citation>
    <scope>NUCLEOTIDE SEQUENCE</scope>
</reference>